<dbReference type="InterPro" id="IPR035490">
    <property type="entry name" value="GlmS/FrlB_SIS"/>
</dbReference>
<feature type="domain" description="SIS" evidence="12">
    <location>
        <begin position="452"/>
        <end position="590"/>
    </location>
</feature>
<dbReference type="RefSeq" id="WP_057776070.1">
    <property type="nucleotide sequence ID" value="NZ_CP042593.1"/>
</dbReference>
<evidence type="ECO:0000256" key="2">
    <source>
        <dbReference type="ARBA" id="ARBA00004496"/>
    </source>
</evidence>
<dbReference type="InterPro" id="IPR005855">
    <property type="entry name" value="GFAT"/>
</dbReference>
<dbReference type="InterPro" id="IPR047084">
    <property type="entry name" value="GFAT_N"/>
</dbReference>
<dbReference type="HAMAP" id="MF_00164">
    <property type="entry name" value="GlmS"/>
    <property type="match status" value="1"/>
</dbReference>
<evidence type="ECO:0000259" key="12">
    <source>
        <dbReference type="PROSITE" id="PS51464"/>
    </source>
</evidence>
<dbReference type="EMBL" id="CP042593">
    <property type="protein sequence ID" value="QED45999.1"/>
    <property type="molecule type" value="Genomic_DNA"/>
</dbReference>
<dbReference type="InterPro" id="IPR029055">
    <property type="entry name" value="Ntn_hydrolases_N"/>
</dbReference>
<dbReference type="SUPFAM" id="SSF53697">
    <property type="entry name" value="SIS domain"/>
    <property type="match status" value="1"/>
</dbReference>
<dbReference type="Gene3D" id="3.60.20.10">
    <property type="entry name" value="Glutamine Phosphoribosylpyrophosphate, subunit 1, domain 1"/>
    <property type="match status" value="1"/>
</dbReference>
<keyword evidence="14" id="KW-1185">Reference proteome</keyword>
<dbReference type="GO" id="GO:0004360">
    <property type="term" value="F:glutamine-fructose-6-phosphate transaminase (isomerizing) activity"/>
    <property type="evidence" value="ECO:0007669"/>
    <property type="project" value="UniProtKB-UniRule"/>
</dbReference>
<dbReference type="FunFam" id="3.40.50.10490:FF:000022">
    <property type="entry name" value="Glutamine--fructose-6-phosphate aminotransferase [isomerizing]"/>
    <property type="match status" value="1"/>
</dbReference>
<evidence type="ECO:0000256" key="6">
    <source>
        <dbReference type="ARBA" id="ARBA00022576"/>
    </source>
</evidence>
<dbReference type="Pfam" id="PF01380">
    <property type="entry name" value="SIS"/>
    <property type="match status" value="2"/>
</dbReference>
<evidence type="ECO:0000256" key="4">
    <source>
        <dbReference type="ARBA" id="ARBA00016090"/>
    </source>
</evidence>
<keyword evidence="9" id="KW-0315">Glutamine amidotransferase</keyword>
<feature type="active site" description="For Fru-6P isomerization activity" evidence="10">
    <location>
        <position position="595"/>
    </location>
</feature>
<dbReference type="InterPro" id="IPR046348">
    <property type="entry name" value="SIS_dom_sf"/>
</dbReference>
<evidence type="ECO:0000256" key="8">
    <source>
        <dbReference type="ARBA" id="ARBA00022737"/>
    </source>
</evidence>
<dbReference type="FunFam" id="3.60.20.10:FF:000006">
    <property type="entry name" value="Glutamine--fructose-6-phosphate aminotransferase [isomerizing]"/>
    <property type="match status" value="1"/>
</dbReference>
<evidence type="ECO:0000259" key="11">
    <source>
        <dbReference type="PROSITE" id="PS51278"/>
    </source>
</evidence>
<dbReference type="GO" id="GO:0097367">
    <property type="term" value="F:carbohydrate derivative binding"/>
    <property type="evidence" value="ECO:0007669"/>
    <property type="project" value="InterPro"/>
</dbReference>
<dbReference type="InterPro" id="IPR035466">
    <property type="entry name" value="GlmS/AgaS_SIS"/>
</dbReference>
<evidence type="ECO:0000256" key="7">
    <source>
        <dbReference type="ARBA" id="ARBA00022679"/>
    </source>
</evidence>
<keyword evidence="6 10" id="KW-0032">Aminotransferase</keyword>
<dbReference type="GO" id="GO:0006047">
    <property type="term" value="P:UDP-N-acetylglucosamine metabolic process"/>
    <property type="evidence" value="ECO:0007669"/>
    <property type="project" value="TreeGrafter"/>
</dbReference>
<dbReference type="AlphaFoldDB" id="A0A5B8Z323"/>
<comment type="function">
    <text evidence="10">Catalyzes the first step in hexosamine metabolism, converting fructose-6P into glucosamine-6P using glutamine as a nitrogen source.</text>
</comment>
<accession>A0A5B8Z323</accession>
<dbReference type="GO" id="GO:0006487">
    <property type="term" value="P:protein N-linked glycosylation"/>
    <property type="evidence" value="ECO:0007669"/>
    <property type="project" value="TreeGrafter"/>
</dbReference>
<evidence type="ECO:0000256" key="1">
    <source>
        <dbReference type="ARBA" id="ARBA00001031"/>
    </source>
</evidence>
<name>A0A5B8Z323_CYTDA</name>
<keyword evidence="7 10" id="KW-0808">Transferase</keyword>
<dbReference type="FunFam" id="3.40.50.10490:FF:000001">
    <property type="entry name" value="Glutamine--fructose-6-phosphate aminotransferase [isomerizing]"/>
    <property type="match status" value="1"/>
</dbReference>
<evidence type="ECO:0000256" key="10">
    <source>
        <dbReference type="HAMAP-Rule" id="MF_00164"/>
    </source>
</evidence>
<keyword evidence="5 10" id="KW-0963">Cytoplasm</keyword>
<gene>
    <name evidence="10 13" type="primary">glmS</name>
    <name evidence="13" type="ORF">FSZ17_01035</name>
</gene>
<feature type="domain" description="Glutamine amidotransferase type-2" evidence="11">
    <location>
        <begin position="2"/>
        <end position="217"/>
    </location>
</feature>
<evidence type="ECO:0000256" key="5">
    <source>
        <dbReference type="ARBA" id="ARBA00022490"/>
    </source>
</evidence>
<dbReference type="OrthoDB" id="106547at2"/>
<comment type="catalytic activity">
    <reaction evidence="1 10">
        <text>D-fructose 6-phosphate + L-glutamine = D-glucosamine 6-phosphate + L-glutamate</text>
        <dbReference type="Rhea" id="RHEA:13237"/>
        <dbReference type="ChEBI" id="CHEBI:29985"/>
        <dbReference type="ChEBI" id="CHEBI:58359"/>
        <dbReference type="ChEBI" id="CHEBI:58725"/>
        <dbReference type="ChEBI" id="CHEBI:61527"/>
        <dbReference type="EC" id="2.6.1.16"/>
    </reaction>
</comment>
<evidence type="ECO:0000256" key="9">
    <source>
        <dbReference type="ARBA" id="ARBA00022962"/>
    </source>
</evidence>
<dbReference type="NCBIfam" id="NF001484">
    <property type="entry name" value="PRK00331.1"/>
    <property type="match status" value="1"/>
</dbReference>
<dbReference type="InterPro" id="IPR017932">
    <property type="entry name" value="GATase_2_dom"/>
</dbReference>
<sequence length="600" mass="65873">MCGIVGYIGNNDSKEILLKGLEKLEYRGYDSAGIAVLNESKVQVFKEKGRIADLRNTVDFDVLAHVGIGHTRWATHGVPSTVNAHPHQSTSGRFTLVHNGVIENYESLKREYLQGVSFISDTDTEVIVQLIGLFAGEGLATDEAFRKTLTLLKGSYALALLDEQDNETIYVAKNKSPLLVGLGETFNVVASDAMAMIQVTDQYVELMDKELVIVKEDKVVIQNLNGEIITRDPYTAELDASDIEKGTYPHYMLKEIDEQPLVMRKIIQNYQDDQGNLTIDQEIIDAMNDADRIYIIAAGTSYHAGLVGKQFIEKMAKIPVEVHISSEFGYNMPLLPEKPLFIFISQSGETADSRAVLVKVKEMGYKAITITNVPGSTLSREADYTLLLHAGPEIAVASTKAYTAQLAVLVILAEVTAKRRGMKLGLDLVHELGIIANAMEVLCNEKEEFESIAREFLTVTRNAFFIGRGLDFYVGLEGALKLKEISYIQAEGFAGGELKHGTIALIEEGTPVIALATQESVNLGIRGNVQEVAARGAYACIISMKGLEAEGDTFVIPEVHDLLTPLISVIPLQLISYYAALHRDCDVDKPRNLAKSVTVE</sequence>
<proteinExistence type="inferred from homology"/>
<dbReference type="PANTHER" id="PTHR10937">
    <property type="entry name" value="GLUCOSAMINE--FRUCTOSE-6-PHOSPHATE AMINOTRANSFERASE, ISOMERIZING"/>
    <property type="match status" value="1"/>
</dbReference>
<dbReference type="CDD" id="cd05009">
    <property type="entry name" value="SIS_GlmS_GlmD_2"/>
    <property type="match status" value="1"/>
</dbReference>
<organism evidence="13 14">
    <name type="scientific">Cytobacillus dafuensis</name>
    <name type="common">Bacillus dafuensis</name>
    <dbReference type="NCBI Taxonomy" id="1742359"/>
    <lineage>
        <taxon>Bacteria</taxon>
        <taxon>Bacillati</taxon>
        <taxon>Bacillota</taxon>
        <taxon>Bacilli</taxon>
        <taxon>Bacillales</taxon>
        <taxon>Bacillaceae</taxon>
        <taxon>Cytobacillus</taxon>
    </lineage>
</organism>
<dbReference type="EC" id="2.6.1.16" evidence="3 10"/>
<dbReference type="GO" id="GO:0005975">
    <property type="term" value="P:carbohydrate metabolic process"/>
    <property type="evidence" value="ECO:0007669"/>
    <property type="project" value="UniProtKB-UniRule"/>
</dbReference>
<evidence type="ECO:0000313" key="14">
    <source>
        <dbReference type="Proteomes" id="UP000321555"/>
    </source>
</evidence>
<dbReference type="Pfam" id="PF13522">
    <property type="entry name" value="GATase_6"/>
    <property type="match status" value="1"/>
</dbReference>
<dbReference type="PROSITE" id="PS51464">
    <property type="entry name" value="SIS"/>
    <property type="match status" value="2"/>
</dbReference>
<dbReference type="PROSITE" id="PS51278">
    <property type="entry name" value="GATASE_TYPE_2"/>
    <property type="match status" value="1"/>
</dbReference>
<dbReference type="Proteomes" id="UP000321555">
    <property type="component" value="Chromosome"/>
</dbReference>
<dbReference type="PANTHER" id="PTHR10937:SF0">
    <property type="entry name" value="GLUTAMINE--FRUCTOSE-6-PHOSPHATE TRANSAMINASE (ISOMERIZING)"/>
    <property type="match status" value="1"/>
</dbReference>
<dbReference type="NCBIfam" id="TIGR01135">
    <property type="entry name" value="glmS"/>
    <property type="match status" value="1"/>
</dbReference>
<dbReference type="InterPro" id="IPR001347">
    <property type="entry name" value="SIS_dom"/>
</dbReference>
<feature type="domain" description="SIS" evidence="12">
    <location>
        <begin position="283"/>
        <end position="422"/>
    </location>
</feature>
<evidence type="ECO:0000313" key="13">
    <source>
        <dbReference type="EMBL" id="QED45999.1"/>
    </source>
</evidence>
<dbReference type="STRING" id="1742359.GCA_001439625_01016"/>
<comment type="subcellular location">
    <subcellularLocation>
        <location evidence="2 10">Cytoplasm</location>
    </subcellularLocation>
</comment>
<reference evidence="14" key="1">
    <citation type="submission" date="2019-08" db="EMBL/GenBank/DDBJ databases">
        <authorList>
            <person name="Zheng X."/>
        </authorList>
    </citation>
    <scope>NUCLEOTIDE SEQUENCE [LARGE SCALE GENOMIC DNA]</scope>
    <source>
        <strain evidence="14">FJAT-25496</strain>
    </source>
</reference>
<feature type="active site" description="Nucleophile; for GATase activity" evidence="10">
    <location>
        <position position="2"/>
    </location>
</feature>
<evidence type="ECO:0000256" key="3">
    <source>
        <dbReference type="ARBA" id="ARBA00012916"/>
    </source>
</evidence>
<keyword evidence="8" id="KW-0677">Repeat</keyword>
<protein>
    <recommendedName>
        <fullName evidence="4 10">Glutamine--fructose-6-phosphate aminotransferase [isomerizing]</fullName>
        <ecNumber evidence="3 10">2.6.1.16</ecNumber>
    </recommendedName>
    <alternativeName>
        <fullName evidence="10">D-fructose-6-phosphate amidotransferase</fullName>
    </alternativeName>
    <alternativeName>
        <fullName evidence="10">GFAT</fullName>
    </alternativeName>
    <alternativeName>
        <fullName evidence="10">Glucosamine-6-phosphate synthase</fullName>
    </alternativeName>
    <alternativeName>
        <fullName evidence="10">Hexosephosphate aminotransferase</fullName>
    </alternativeName>
    <alternativeName>
        <fullName evidence="10">L-glutamine--D-fructose-6-phosphate amidotransferase</fullName>
    </alternativeName>
</protein>
<feature type="initiator methionine" description="Removed" evidence="10">
    <location>
        <position position="1"/>
    </location>
</feature>
<dbReference type="GO" id="GO:0005829">
    <property type="term" value="C:cytosol"/>
    <property type="evidence" value="ECO:0007669"/>
    <property type="project" value="TreeGrafter"/>
</dbReference>
<dbReference type="Gene3D" id="3.40.50.10490">
    <property type="entry name" value="Glucose-6-phosphate isomerase like protein, domain 1"/>
    <property type="match status" value="2"/>
</dbReference>
<dbReference type="CDD" id="cd00714">
    <property type="entry name" value="GFAT"/>
    <property type="match status" value="1"/>
</dbReference>
<comment type="subunit">
    <text evidence="10">Homodimer.</text>
</comment>
<dbReference type="KEGG" id="bda:FSZ17_01035"/>
<dbReference type="GO" id="GO:0006002">
    <property type="term" value="P:fructose 6-phosphate metabolic process"/>
    <property type="evidence" value="ECO:0007669"/>
    <property type="project" value="TreeGrafter"/>
</dbReference>
<dbReference type="SUPFAM" id="SSF56235">
    <property type="entry name" value="N-terminal nucleophile aminohydrolases (Ntn hydrolases)"/>
    <property type="match status" value="1"/>
</dbReference>
<dbReference type="CDD" id="cd05008">
    <property type="entry name" value="SIS_GlmS_GlmD_1"/>
    <property type="match status" value="1"/>
</dbReference>